<evidence type="ECO:0000256" key="4">
    <source>
        <dbReference type="ARBA" id="ARBA00022980"/>
    </source>
</evidence>
<dbReference type="InterPro" id="IPR019984">
    <property type="entry name" value="Ribosomal_uS17_bact/chlr"/>
</dbReference>
<proteinExistence type="inferred from homology"/>
<name>A0A537J8S4_9BACT</name>
<sequence length="91" mass="10332">MTSPGGPSGRPARKTQVGIIVSDKMQKTVVVEVLTRGRHPLYKKIVRKNRRFKAHDEAGEAKMGDTVLIAETRPLSKEKRWRVARVLERAR</sequence>
<keyword evidence="2 6" id="KW-0699">rRNA-binding</keyword>
<protein>
    <recommendedName>
        <fullName evidence="6">Small ribosomal subunit protein uS17</fullName>
    </recommendedName>
</protein>
<dbReference type="SUPFAM" id="SSF50249">
    <property type="entry name" value="Nucleic acid-binding proteins"/>
    <property type="match status" value="1"/>
</dbReference>
<evidence type="ECO:0000256" key="5">
    <source>
        <dbReference type="ARBA" id="ARBA00023274"/>
    </source>
</evidence>
<dbReference type="PROSITE" id="PS00056">
    <property type="entry name" value="RIBOSOMAL_S17"/>
    <property type="match status" value="1"/>
</dbReference>
<dbReference type="GO" id="GO:0022627">
    <property type="term" value="C:cytosolic small ribosomal subunit"/>
    <property type="evidence" value="ECO:0007669"/>
    <property type="project" value="UniProtKB-UniRule"/>
</dbReference>
<gene>
    <name evidence="6 8" type="primary">rpsQ</name>
    <name evidence="8" type="ORF">E6H04_09650</name>
</gene>
<dbReference type="InterPro" id="IPR000266">
    <property type="entry name" value="Ribosomal_uS17"/>
</dbReference>
<dbReference type="PANTHER" id="PTHR10744:SF1">
    <property type="entry name" value="SMALL RIBOSOMAL SUBUNIT PROTEIN US17M"/>
    <property type="match status" value="1"/>
</dbReference>
<keyword evidence="4 6" id="KW-0689">Ribosomal protein</keyword>
<keyword evidence="3 6" id="KW-0694">RNA-binding</keyword>
<comment type="similarity">
    <text evidence="1 6 7">Belongs to the universal ribosomal protein uS17 family.</text>
</comment>
<dbReference type="GO" id="GO:0019843">
    <property type="term" value="F:rRNA binding"/>
    <property type="evidence" value="ECO:0007669"/>
    <property type="project" value="UniProtKB-UniRule"/>
</dbReference>
<comment type="caution">
    <text evidence="8">The sequence shown here is derived from an EMBL/GenBank/DDBJ whole genome shotgun (WGS) entry which is preliminary data.</text>
</comment>
<dbReference type="EMBL" id="VBAO01000252">
    <property type="protein sequence ID" value="TMI79900.1"/>
    <property type="molecule type" value="Genomic_DNA"/>
</dbReference>
<dbReference type="AlphaFoldDB" id="A0A537J8S4"/>
<dbReference type="PANTHER" id="PTHR10744">
    <property type="entry name" value="40S RIBOSOMAL PROTEIN S11 FAMILY MEMBER"/>
    <property type="match status" value="1"/>
</dbReference>
<reference evidence="8 9" key="1">
    <citation type="journal article" date="2019" name="Nat. Microbiol.">
        <title>Mediterranean grassland soil C-N compound turnover is dependent on rainfall and depth, and is mediated by genomically divergent microorganisms.</title>
        <authorList>
            <person name="Diamond S."/>
            <person name="Andeer P.F."/>
            <person name="Li Z."/>
            <person name="Crits-Christoph A."/>
            <person name="Burstein D."/>
            <person name="Anantharaman K."/>
            <person name="Lane K.R."/>
            <person name="Thomas B.C."/>
            <person name="Pan C."/>
            <person name="Northen T.R."/>
            <person name="Banfield J.F."/>
        </authorList>
    </citation>
    <scope>NUCLEOTIDE SEQUENCE [LARGE SCALE GENOMIC DNA]</scope>
    <source>
        <strain evidence="8">NP_7</strain>
    </source>
</reference>
<evidence type="ECO:0000256" key="2">
    <source>
        <dbReference type="ARBA" id="ARBA00022730"/>
    </source>
</evidence>
<evidence type="ECO:0000256" key="3">
    <source>
        <dbReference type="ARBA" id="ARBA00022884"/>
    </source>
</evidence>
<dbReference type="Pfam" id="PF00366">
    <property type="entry name" value="Ribosomal_S17"/>
    <property type="match status" value="1"/>
</dbReference>
<evidence type="ECO:0000256" key="6">
    <source>
        <dbReference type="HAMAP-Rule" id="MF_01345"/>
    </source>
</evidence>
<keyword evidence="5 6" id="KW-0687">Ribonucleoprotein</keyword>
<dbReference type="GO" id="GO:0003735">
    <property type="term" value="F:structural constituent of ribosome"/>
    <property type="evidence" value="ECO:0007669"/>
    <property type="project" value="UniProtKB-UniRule"/>
</dbReference>
<dbReference type="CDD" id="cd00364">
    <property type="entry name" value="Ribosomal_uS17"/>
    <property type="match status" value="1"/>
</dbReference>
<evidence type="ECO:0000256" key="1">
    <source>
        <dbReference type="ARBA" id="ARBA00010254"/>
    </source>
</evidence>
<dbReference type="NCBIfam" id="TIGR03635">
    <property type="entry name" value="uS17_bact"/>
    <property type="match status" value="1"/>
</dbReference>
<dbReference type="GO" id="GO:0006412">
    <property type="term" value="P:translation"/>
    <property type="evidence" value="ECO:0007669"/>
    <property type="project" value="UniProtKB-UniRule"/>
</dbReference>
<evidence type="ECO:0000313" key="9">
    <source>
        <dbReference type="Proteomes" id="UP000320048"/>
    </source>
</evidence>
<dbReference type="InterPro" id="IPR019979">
    <property type="entry name" value="Ribosomal_uS17_CS"/>
</dbReference>
<accession>A0A537J8S4</accession>
<dbReference type="Proteomes" id="UP000320048">
    <property type="component" value="Unassembled WGS sequence"/>
</dbReference>
<dbReference type="Gene3D" id="2.40.50.140">
    <property type="entry name" value="Nucleic acid-binding proteins"/>
    <property type="match status" value="1"/>
</dbReference>
<comment type="function">
    <text evidence="6">One of the primary rRNA binding proteins, it binds specifically to the 5'-end of 16S ribosomal RNA.</text>
</comment>
<evidence type="ECO:0000256" key="7">
    <source>
        <dbReference type="RuleBase" id="RU003872"/>
    </source>
</evidence>
<dbReference type="PRINTS" id="PR00973">
    <property type="entry name" value="RIBOSOMALS17"/>
</dbReference>
<evidence type="ECO:0000313" key="8">
    <source>
        <dbReference type="EMBL" id="TMI79900.1"/>
    </source>
</evidence>
<dbReference type="NCBIfam" id="NF004123">
    <property type="entry name" value="PRK05610.1"/>
    <property type="match status" value="1"/>
</dbReference>
<dbReference type="InterPro" id="IPR012340">
    <property type="entry name" value="NA-bd_OB-fold"/>
</dbReference>
<comment type="subunit">
    <text evidence="6">Part of the 30S ribosomal subunit.</text>
</comment>
<organism evidence="8 9">
    <name type="scientific">Candidatus Segetimicrobium genomatis</name>
    <dbReference type="NCBI Taxonomy" id="2569760"/>
    <lineage>
        <taxon>Bacteria</taxon>
        <taxon>Bacillati</taxon>
        <taxon>Candidatus Sysuimicrobiota</taxon>
        <taxon>Candidatus Sysuimicrobiia</taxon>
        <taxon>Candidatus Sysuimicrobiales</taxon>
        <taxon>Candidatus Segetimicrobiaceae</taxon>
        <taxon>Candidatus Segetimicrobium</taxon>
    </lineage>
</organism>
<dbReference type="HAMAP" id="MF_01345_B">
    <property type="entry name" value="Ribosomal_uS17_B"/>
    <property type="match status" value="1"/>
</dbReference>